<dbReference type="InterPro" id="IPR036397">
    <property type="entry name" value="RNaseH_sf"/>
</dbReference>
<feature type="transmembrane region" description="Helical" evidence="1">
    <location>
        <begin position="85"/>
        <end position="104"/>
    </location>
</feature>
<organism evidence="2 3">
    <name type="scientific">Eumeta variegata</name>
    <name type="common">Bagworm moth</name>
    <name type="synonym">Eumeta japonica</name>
    <dbReference type="NCBI Taxonomy" id="151549"/>
    <lineage>
        <taxon>Eukaryota</taxon>
        <taxon>Metazoa</taxon>
        <taxon>Ecdysozoa</taxon>
        <taxon>Arthropoda</taxon>
        <taxon>Hexapoda</taxon>
        <taxon>Insecta</taxon>
        <taxon>Pterygota</taxon>
        <taxon>Neoptera</taxon>
        <taxon>Endopterygota</taxon>
        <taxon>Lepidoptera</taxon>
        <taxon>Glossata</taxon>
        <taxon>Ditrysia</taxon>
        <taxon>Tineoidea</taxon>
        <taxon>Psychidae</taxon>
        <taxon>Oiketicinae</taxon>
        <taxon>Eumeta</taxon>
    </lineage>
</organism>
<keyword evidence="2" id="KW-0808">Transferase</keyword>
<keyword evidence="1" id="KW-0472">Membrane</keyword>
<name>A0A4C1XMH4_EUMVA</name>
<reference evidence="2 3" key="1">
    <citation type="journal article" date="2019" name="Commun. Biol.">
        <title>The bagworm genome reveals a unique fibroin gene that provides high tensile strength.</title>
        <authorList>
            <person name="Kono N."/>
            <person name="Nakamura H."/>
            <person name="Ohtoshi R."/>
            <person name="Tomita M."/>
            <person name="Numata K."/>
            <person name="Arakawa K."/>
        </authorList>
    </citation>
    <scope>NUCLEOTIDE SEQUENCE [LARGE SCALE GENOMIC DNA]</scope>
</reference>
<keyword evidence="3" id="KW-1185">Reference proteome</keyword>
<gene>
    <name evidence="2" type="primary">SETMAR</name>
    <name evidence="2" type="ORF">EVAR_49530_1</name>
</gene>
<dbReference type="Proteomes" id="UP000299102">
    <property type="component" value="Unassembled WGS sequence"/>
</dbReference>
<protein>
    <submittedName>
        <fullName evidence="2">Histone-lysine N-methyltransferase SETMAR</fullName>
    </submittedName>
</protein>
<dbReference type="EMBL" id="BGZK01000870">
    <property type="protein sequence ID" value="GBP63477.1"/>
    <property type="molecule type" value="Genomic_DNA"/>
</dbReference>
<dbReference type="GO" id="GO:0003676">
    <property type="term" value="F:nucleic acid binding"/>
    <property type="evidence" value="ECO:0007669"/>
    <property type="project" value="InterPro"/>
</dbReference>
<sequence>MMEKLAIQQPRLVNCSSPLLLQDNARPRTSRQTVAKLELRLECLPHPPNPQALLQLIITFFAIQTISWKEKSSIPMEQSKPPPKILLILASTIFLAMESLNYLLKSKNA</sequence>
<accession>A0A4C1XMH4</accession>
<keyword evidence="1" id="KW-1133">Transmembrane helix</keyword>
<evidence type="ECO:0000313" key="2">
    <source>
        <dbReference type="EMBL" id="GBP63477.1"/>
    </source>
</evidence>
<evidence type="ECO:0000313" key="3">
    <source>
        <dbReference type="Proteomes" id="UP000299102"/>
    </source>
</evidence>
<dbReference type="Gene3D" id="3.30.420.10">
    <property type="entry name" value="Ribonuclease H-like superfamily/Ribonuclease H"/>
    <property type="match status" value="1"/>
</dbReference>
<evidence type="ECO:0000256" key="1">
    <source>
        <dbReference type="SAM" id="Phobius"/>
    </source>
</evidence>
<keyword evidence="2" id="KW-0489">Methyltransferase</keyword>
<comment type="caution">
    <text evidence="2">The sequence shown here is derived from an EMBL/GenBank/DDBJ whole genome shotgun (WGS) entry which is preliminary data.</text>
</comment>
<dbReference type="GO" id="GO:0008168">
    <property type="term" value="F:methyltransferase activity"/>
    <property type="evidence" value="ECO:0007669"/>
    <property type="project" value="UniProtKB-KW"/>
</dbReference>
<dbReference type="OrthoDB" id="616263at2759"/>
<dbReference type="GO" id="GO:0032259">
    <property type="term" value="P:methylation"/>
    <property type="evidence" value="ECO:0007669"/>
    <property type="project" value="UniProtKB-KW"/>
</dbReference>
<proteinExistence type="predicted"/>
<dbReference type="AlphaFoldDB" id="A0A4C1XMH4"/>
<keyword evidence="1" id="KW-0812">Transmembrane</keyword>